<sequence length="346" mass="38950">IDVIIRRSVKAMLGLPANTSTAMLYSPRRYRGLGLLRCDWEAPLQHWSLAQKLARIEDSLFQSTFDYAKEVQECKARLGPPIAIDDEMPSVRHLRRSLREAAFEEWSKCKWQGIGVCHFKDTPKANNFVCEKTLLSGSEWTNAIKLNINYAPLRGVPGVGGQSLGSVGPLCRKCGRENETPAHFLGHCPNNMLLVTRRHHRVKHALTNLLNEKGFTCHEEVYGIDTDGVPRYADIIAFAESGKSAMILDPTIRYKTNDCDQATKVDLEKKAIYVKCIPYYTEKYRGQYGDRDYTVHGLWFGARGAIPQTTRSFLDGVGIDPSKLTSLVESIIIDSLGILHNHIYSH</sequence>
<keyword evidence="1" id="KW-0548">Nucleotidyltransferase</keyword>
<keyword evidence="1" id="KW-0695">RNA-directed DNA polymerase</keyword>
<accession>A0A0V0GAC1</accession>
<dbReference type="GO" id="GO:0003964">
    <property type="term" value="F:RNA-directed DNA polymerase activity"/>
    <property type="evidence" value="ECO:0007669"/>
    <property type="project" value="UniProtKB-KW"/>
</dbReference>
<keyword evidence="1" id="KW-0808">Transferase</keyword>
<dbReference type="EMBL" id="GECL01001050">
    <property type="protein sequence ID" value="JAP05074.1"/>
    <property type="molecule type" value="Transcribed_RNA"/>
</dbReference>
<organism evidence="1">
    <name type="scientific">Triatoma dimidiata</name>
    <name type="common">Kissing bug</name>
    <name type="synonym">Meccus dimidiatus</name>
    <dbReference type="NCBI Taxonomy" id="72491"/>
    <lineage>
        <taxon>Eukaryota</taxon>
        <taxon>Metazoa</taxon>
        <taxon>Ecdysozoa</taxon>
        <taxon>Arthropoda</taxon>
        <taxon>Hexapoda</taxon>
        <taxon>Insecta</taxon>
        <taxon>Pterygota</taxon>
        <taxon>Neoptera</taxon>
        <taxon>Paraneoptera</taxon>
        <taxon>Hemiptera</taxon>
        <taxon>Heteroptera</taxon>
        <taxon>Panheteroptera</taxon>
        <taxon>Cimicomorpha</taxon>
        <taxon>Reduviidae</taxon>
        <taxon>Triatominae</taxon>
        <taxon>Triatoma</taxon>
    </lineage>
</organism>
<proteinExistence type="predicted"/>
<feature type="non-terminal residue" evidence="1">
    <location>
        <position position="1"/>
    </location>
</feature>
<name>A0A0V0GAC1_TRIDM</name>
<reference evidence="1" key="1">
    <citation type="journal article" date="2018" name="J. Proteomics">
        <title>Exploring the molecular complexity of Triatoma dimidiata sialome.</title>
        <authorList>
            <person name="Santiago P.B."/>
            <person name="de Araujo C.N."/>
            <person name="Charneau S."/>
            <person name="Bastos I.M.D."/>
            <person name="Assumpcao T.C.F."/>
            <person name="Queiroz R.M.L."/>
            <person name="Praca Y.R."/>
            <person name="Cordeiro T.M."/>
            <person name="Garcia C.H.S."/>
            <person name="da Silva I.G."/>
            <person name="Raiol T."/>
            <person name="Motta F.N."/>
            <person name="de Araujo Oliveira J.V."/>
            <person name="de Sousa M.V."/>
            <person name="Ribeiro J.M.C."/>
            <person name="de Santana J.M."/>
        </authorList>
    </citation>
    <scope>NUCLEOTIDE SEQUENCE</scope>
    <source>
        <strain evidence="1">Santander</strain>
        <tissue evidence="1">Salivary glands</tissue>
    </source>
</reference>
<dbReference type="AlphaFoldDB" id="A0A0V0GAC1"/>
<evidence type="ECO:0000313" key="1">
    <source>
        <dbReference type="EMBL" id="JAP05074.1"/>
    </source>
</evidence>
<protein>
    <submittedName>
        <fullName evidence="1">Putative reverse transcriptase</fullName>
    </submittedName>
</protein>